<dbReference type="STRING" id="411490.ANACAC_01819"/>
<dbReference type="InterPro" id="IPR036279">
    <property type="entry name" value="5-3_exonuclease_C_sf"/>
</dbReference>
<dbReference type="Gene3D" id="1.20.1060.10">
    <property type="entry name" value="Taq DNA Polymerase, Chain T, domain 4"/>
    <property type="match status" value="1"/>
</dbReference>
<evidence type="ECO:0000256" key="10">
    <source>
        <dbReference type="ARBA" id="ARBA00022839"/>
    </source>
</evidence>
<keyword evidence="7" id="KW-0540">Nuclease</keyword>
<dbReference type="EC" id="2.7.7.7" evidence="2 15"/>
<keyword evidence="12 16" id="KW-0238">DNA-binding</keyword>
<evidence type="ECO:0000256" key="8">
    <source>
        <dbReference type="ARBA" id="ARBA00022763"/>
    </source>
</evidence>
<name>B0ME26_ANACD</name>
<dbReference type="InterPro" id="IPR029060">
    <property type="entry name" value="PIN-like_dom_sf"/>
</dbReference>
<keyword evidence="10 16" id="KW-0269">Exonuclease</keyword>
<evidence type="ECO:0000256" key="16">
    <source>
        <dbReference type="RuleBase" id="RU004460"/>
    </source>
</evidence>
<dbReference type="Gene3D" id="1.10.150.20">
    <property type="entry name" value="5' to 3' exonuclease, C-terminal subdomain"/>
    <property type="match status" value="2"/>
</dbReference>
<dbReference type="InterPro" id="IPR036397">
    <property type="entry name" value="RNaseH_sf"/>
</dbReference>
<dbReference type="InterPro" id="IPR043502">
    <property type="entry name" value="DNA/RNA_pol_sf"/>
</dbReference>
<evidence type="ECO:0000256" key="15">
    <source>
        <dbReference type="NCBIfam" id="TIGR00593"/>
    </source>
</evidence>
<dbReference type="SUPFAM" id="SSF47807">
    <property type="entry name" value="5' to 3' exonuclease, C-terminal subdomain"/>
    <property type="match status" value="1"/>
</dbReference>
<dbReference type="CDD" id="cd08637">
    <property type="entry name" value="DNA_pol_A_pol_I_C"/>
    <property type="match status" value="1"/>
</dbReference>
<keyword evidence="11 16" id="KW-0239">DNA-directed DNA polymerase</keyword>
<dbReference type="PANTHER" id="PTHR10133">
    <property type="entry name" value="DNA POLYMERASE I"/>
    <property type="match status" value="1"/>
</dbReference>
<dbReference type="NCBIfam" id="NF004397">
    <property type="entry name" value="PRK05755.1"/>
    <property type="match status" value="1"/>
</dbReference>
<keyword evidence="8 16" id="KW-0227">DNA damage</keyword>
<dbReference type="Pfam" id="PF02739">
    <property type="entry name" value="5_3_exonuc_N"/>
    <property type="match status" value="1"/>
</dbReference>
<evidence type="ECO:0000256" key="5">
    <source>
        <dbReference type="ARBA" id="ARBA00022695"/>
    </source>
</evidence>
<dbReference type="GO" id="GO:0006261">
    <property type="term" value="P:DNA-templated DNA replication"/>
    <property type="evidence" value="ECO:0007669"/>
    <property type="project" value="UniProtKB-UniRule"/>
</dbReference>
<dbReference type="InterPro" id="IPR012337">
    <property type="entry name" value="RNaseH-like_sf"/>
</dbReference>
<evidence type="ECO:0000313" key="20">
    <source>
        <dbReference type="Proteomes" id="UP000004935"/>
    </source>
</evidence>
<feature type="domain" description="5'-3' exonuclease" evidence="17">
    <location>
        <begin position="6"/>
        <end position="267"/>
    </location>
</feature>
<dbReference type="CDD" id="cd09898">
    <property type="entry name" value="H3TH_53EXO"/>
    <property type="match status" value="1"/>
</dbReference>
<dbReference type="Gene3D" id="3.30.70.370">
    <property type="match status" value="1"/>
</dbReference>
<keyword evidence="9 16" id="KW-0378">Hydrolase</keyword>
<dbReference type="InterPro" id="IPR020046">
    <property type="entry name" value="5-3_exonucl_a-hlix_arch_N"/>
</dbReference>
<dbReference type="InterPro" id="IPR002421">
    <property type="entry name" value="5-3_exonuclease"/>
</dbReference>
<dbReference type="InterPro" id="IPR018320">
    <property type="entry name" value="DNA_polymerase_1"/>
</dbReference>
<evidence type="ECO:0000259" key="17">
    <source>
        <dbReference type="SMART" id="SM00475"/>
    </source>
</evidence>
<evidence type="ECO:0000256" key="2">
    <source>
        <dbReference type="ARBA" id="ARBA00012417"/>
    </source>
</evidence>
<evidence type="ECO:0000256" key="12">
    <source>
        <dbReference type="ARBA" id="ARBA00023125"/>
    </source>
</evidence>
<dbReference type="FunFam" id="1.20.1060.10:FF:000001">
    <property type="entry name" value="DNA polymerase I"/>
    <property type="match status" value="1"/>
</dbReference>
<dbReference type="Pfam" id="PF00476">
    <property type="entry name" value="DNA_pol_A"/>
    <property type="match status" value="1"/>
</dbReference>
<dbReference type="GO" id="GO:0003677">
    <property type="term" value="F:DNA binding"/>
    <property type="evidence" value="ECO:0007669"/>
    <property type="project" value="UniProtKB-UniRule"/>
</dbReference>
<evidence type="ECO:0000256" key="4">
    <source>
        <dbReference type="ARBA" id="ARBA00022679"/>
    </source>
</evidence>
<keyword evidence="6 16" id="KW-0235">DNA replication</keyword>
<evidence type="ECO:0000313" key="19">
    <source>
        <dbReference type="EMBL" id="EDR98196.1"/>
    </source>
</evidence>
<comment type="function">
    <text evidence="16">In addition to polymerase activity, this DNA polymerase exhibits 5'-3' exonuclease activity.</text>
</comment>
<dbReference type="CDD" id="cd06140">
    <property type="entry name" value="DNA_polA_I_Bacillus_like_exo"/>
    <property type="match status" value="1"/>
</dbReference>
<proteinExistence type="inferred from homology"/>
<comment type="catalytic activity">
    <reaction evidence="14 16">
        <text>DNA(n) + a 2'-deoxyribonucleoside 5'-triphosphate = DNA(n+1) + diphosphate</text>
        <dbReference type="Rhea" id="RHEA:22508"/>
        <dbReference type="Rhea" id="RHEA-COMP:17339"/>
        <dbReference type="Rhea" id="RHEA-COMP:17340"/>
        <dbReference type="ChEBI" id="CHEBI:33019"/>
        <dbReference type="ChEBI" id="CHEBI:61560"/>
        <dbReference type="ChEBI" id="CHEBI:173112"/>
        <dbReference type="EC" id="2.7.7.7"/>
    </reaction>
</comment>
<evidence type="ECO:0000256" key="3">
    <source>
        <dbReference type="ARBA" id="ARBA00020311"/>
    </source>
</evidence>
<dbReference type="HOGENOM" id="CLU_004675_0_0_9"/>
<keyword evidence="20" id="KW-1185">Reference proteome</keyword>
<evidence type="ECO:0000256" key="9">
    <source>
        <dbReference type="ARBA" id="ARBA00022801"/>
    </source>
</evidence>
<dbReference type="SUPFAM" id="SSF88723">
    <property type="entry name" value="PIN domain-like"/>
    <property type="match status" value="1"/>
</dbReference>
<dbReference type="Gene3D" id="3.30.420.10">
    <property type="entry name" value="Ribonuclease H-like superfamily/Ribonuclease H"/>
    <property type="match status" value="1"/>
</dbReference>
<dbReference type="AlphaFoldDB" id="B0ME26"/>
<evidence type="ECO:0000256" key="11">
    <source>
        <dbReference type="ARBA" id="ARBA00022932"/>
    </source>
</evidence>
<dbReference type="SMART" id="SM00482">
    <property type="entry name" value="POLAc"/>
    <property type="match status" value="1"/>
</dbReference>
<dbReference type="Gene3D" id="3.40.50.1010">
    <property type="entry name" value="5'-nuclease"/>
    <property type="match status" value="1"/>
</dbReference>
<keyword evidence="4 16" id="KW-0808">Transferase</keyword>
<dbReference type="FunFam" id="1.10.150.20:FF:000003">
    <property type="entry name" value="DNA polymerase I"/>
    <property type="match status" value="1"/>
</dbReference>
<comment type="subunit">
    <text evidence="16">Single-chain monomer with multiple functions.</text>
</comment>
<dbReference type="GO" id="GO:0003887">
    <property type="term" value="F:DNA-directed DNA polymerase activity"/>
    <property type="evidence" value="ECO:0007669"/>
    <property type="project" value="UniProtKB-UniRule"/>
</dbReference>
<protein>
    <recommendedName>
        <fullName evidence="3 15">DNA polymerase I</fullName>
        <ecNumber evidence="2 15">2.7.7.7</ecNumber>
    </recommendedName>
</protein>
<dbReference type="InterPro" id="IPR002298">
    <property type="entry name" value="DNA_polymerase_A"/>
</dbReference>
<evidence type="ECO:0000256" key="14">
    <source>
        <dbReference type="ARBA" id="ARBA00049244"/>
    </source>
</evidence>
<dbReference type="PROSITE" id="PS00447">
    <property type="entry name" value="DNA_POLYMERASE_A"/>
    <property type="match status" value="1"/>
</dbReference>
<dbReference type="SMART" id="SM00475">
    <property type="entry name" value="53EXOc"/>
    <property type="match status" value="1"/>
</dbReference>
<evidence type="ECO:0000256" key="1">
    <source>
        <dbReference type="ARBA" id="ARBA00007705"/>
    </source>
</evidence>
<gene>
    <name evidence="16 19" type="primary">polA</name>
    <name evidence="19" type="ORF">ANACAC_01819</name>
</gene>
<comment type="similarity">
    <text evidence="1 16">Belongs to the DNA polymerase type-A family.</text>
</comment>
<dbReference type="GO" id="GO:0008409">
    <property type="term" value="F:5'-3' exonuclease activity"/>
    <property type="evidence" value="ECO:0007669"/>
    <property type="project" value="UniProtKB-UniRule"/>
</dbReference>
<dbReference type="Pfam" id="PF01367">
    <property type="entry name" value="5_3_exonuc"/>
    <property type="match status" value="1"/>
</dbReference>
<dbReference type="NCBIfam" id="TIGR00593">
    <property type="entry name" value="pola"/>
    <property type="match status" value="1"/>
</dbReference>
<reference evidence="19" key="1">
    <citation type="submission" date="2007-11" db="EMBL/GenBank/DDBJ databases">
        <authorList>
            <person name="Fulton L."/>
            <person name="Clifton S."/>
            <person name="Fulton B."/>
            <person name="Xu J."/>
            <person name="Minx P."/>
            <person name="Pepin K.H."/>
            <person name="Johnson M."/>
            <person name="Thiruvilangam P."/>
            <person name="Bhonagiri V."/>
            <person name="Nash W.E."/>
            <person name="Mardis E.R."/>
            <person name="Wilson R.K."/>
        </authorList>
    </citation>
    <scope>NUCLEOTIDE SEQUENCE [LARGE SCALE GENOMIC DNA]</scope>
    <source>
        <strain evidence="19">DSM 14662</strain>
    </source>
</reference>
<dbReference type="PANTHER" id="PTHR10133:SF27">
    <property type="entry name" value="DNA POLYMERASE NU"/>
    <property type="match status" value="1"/>
</dbReference>
<dbReference type="SUPFAM" id="SSF53098">
    <property type="entry name" value="Ribonuclease H-like"/>
    <property type="match status" value="1"/>
</dbReference>
<accession>B0ME26</accession>
<dbReference type="Proteomes" id="UP000004935">
    <property type="component" value="Unassembled WGS sequence"/>
</dbReference>
<dbReference type="SUPFAM" id="SSF56672">
    <property type="entry name" value="DNA/RNA polymerases"/>
    <property type="match status" value="1"/>
</dbReference>
<keyword evidence="13 16" id="KW-0234">DNA repair</keyword>
<keyword evidence="5 16" id="KW-0548">Nucleotidyltransferase</keyword>
<sequence length="880" mass="100327">MSIMEKKLMLIDGHSILNRAFYALPDMTNSKGLHTNAILGFLNIMFKFLDEEKPTHFAVAFDLSAPTFRHEMFKEYKGTRKPMPEELREQVPVIKEVLKAMDIPLMMEEGYEADDLLGTMSVIGEKEGYQVRIISGDRDLLQLATENVQIRIPKTKGGGNVVEDYFAKDVMETYGVTPREFIDMKALMGDASDNIPGIPGIGEKTASKIIKEFKSIENAYEHIEEVMPKRAKNKLEEFYDQGVLSKELATIKLDCPIELSFEDAKFNDIFTGEAYQLLKQLEFKSVLKKFDGEHGEEFSVNLKKVFELDEADQIFSRAKKCEAAGLAVYHEQENTFLGLCIEGKETFLFQTEGFLTRDYLMGQAGELYRTVPRVSMLNVKEFLDELSLSEDDKSIFDAALAAYLINPLKSTYEYDDISRDYLGIMLPSKKELLDKRKSIFEEGKLLPEGEQIIGYEAYVACACIEPLRKKLTETGMLSLYEEIEIPTMVALHDMEVRGIHVDRKALKEYGDQLIGRIEELRELIYKEAGEEFNINSPKQLGVVLFEHMKLEGGKKTKTGYSTSVDVLEKIEHLYPIISYILEYRQLTKLKSTYADGLANYIGDDERIHGKFNQTITATGRISSTEPNLQNIPARVELGRAIRKVFLPEEGYTFVDADYSQIELRVLAHLSGDKNLIHAYEMEQDIHARTASEVFGVPIDQVSSIQRRDAKAVNFGIVYGLSAFGLSQDLKITRKQAQEYIDKYFETYPKVKEYLNREVEKGKEEGFVTTMFQRIRPIPELKSSNFMQRNFGERVAMNSPIQGSAADIIKIAMIRVNMELKKRKLKSRLILQIHDELLIEAHDSEVEEVKGILTREMMSAAKLSVPLSIDIHTGNSWYEAK</sequence>
<dbReference type="PRINTS" id="PR00868">
    <property type="entry name" value="DNAPOLI"/>
</dbReference>
<feature type="domain" description="DNA-directed DNA polymerase family A palm" evidence="18">
    <location>
        <begin position="638"/>
        <end position="844"/>
    </location>
</feature>
<evidence type="ECO:0000256" key="7">
    <source>
        <dbReference type="ARBA" id="ARBA00022722"/>
    </source>
</evidence>
<dbReference type="GO" id="GO:0006302">
    <property type="term" value="P:double-strand break repair"/>
    <property type="evidence" value="ECO:0007669"/>
    <property type="project" value="TreeGrafter"/>
</dbReference>
<dbReference type="SMART" id="SM00279">
    <property type="entry name" value="HhH2"/>
    <property type="match status" value="1"/>
</dbReference>
<dbReference type="EMBL" id="ABAX03000012">
    <property type="protein sequence ID" value="EDR98196.1"/>
    <property type="molecule type" value="Genomic_DNA"/>
</dbReference>
<reference evidence="19" key="2">
    <citation type="submission" date="2013-11" db="EMBL/GenBank/DDBJ databases">
        <title>Draft genome sequence of Anaerostipes caccae (DSM 14662).</title>
        <authorList>
            <person name="Sudarsanam P."/>
            <person name="Ley R."/>
            <person name="Guruge J."/>
            <person name="Turnbaugh P.J."/>
            <person name="Mahowald M."/>
            <person name="Liep D."/>
            <person name="Gordon J."/>
        </authorList>
    </citation>
    <scope>NUCLEOTIDE SEQUENCE</scope>
    <source>
        <strain evidence="19">DSM 14662</strain>
    </source>
</reference>
<comment type="caution">
    <text evidence="19">The sequence shown here is derived from an EMBL/GenBank/DDBJ whole genome shotgun (WGS) entry which is preliminary data.</text>
</comment>
<dbReference type="InterPro" id="IPR020045">
    <property type="entry name" value="DNA_polI_H3TH"/>
</dbReference>
<organism evidence="19 20">
    <name type="scientific">Anaerostipes caccae (strain DSM 14662 / CCUG 47493 / JCM 13470 / NCIMB 13811 / L1-92)</name>
    <dbReference type="NCBI Taxonomy" id="411490"/>
    <lineage>
        <taxon>Bacteria</taxon>
        <taxon>Bacillati</taxon>
        <taxon>Bacillota</taxon>
        <taxon>Clostridia</taxon>
        <taxon>Lachnospirales</taxon>
        <taxon>Lachnospiraceae</taxon>
        <taxon>Anaerostipes</taxon>
    </lineage>
</organism>
<dbReference type="CDD" id="cd09859">
    <property type="entry name" value="PIN_53EXO"/>
    <property type="match status" value="1"/>
</dbReference>
<evidence type="ECO:0000256" key="6">
    <source>
        <dbReference type="ARBA" id="ARBA00022705"/>
    </source>
</evidence>
<dbReference type="eggNOG" id="COG0749">
    <property type="taxonomic scope" value="Bacteria"/>
</dbReference>
<dbReference type="InterPro" id="IPR019760">
    <property type="entry name" value="DNA-dir_DNA_pol_A_CS"/>
</dbReference>
<dbReference type="InterPro" id="IPR008918">
    <property type="entry name" value="HhH2"/>
</dbReference>
<dbReference type="FunFam" id="1.10.150.20:FF:000002">
    <property type="entry name" value="DNA polymerase I"/>
    <property type="match status" value="1"/>
</dbReference>
<dbReference type="InterPro" id="IPR001098">
    <property type="entry name" value="DNA-dir_DNA_pol_A_palm_dom"/>
</dbReference>
<dbReference type="FunFam" id="3.40.50.1010:FF:000001">
    <property type="entry name" value="DNA polymerase I"/>
    <property type="match status" value="1"/>
</dbReference>
<evidence type="ECO:0000259" key="18">
    <source>
        <dbReference type="SMART" id="SM00482"/>
    </source>
</evidence>
<dbReference type="eggNOG" id="COG0258">
    <property type="taxonomic scope" value="Bacteria"/>
</dbReference>
<evidence type="ECO:0000256" key="13">
    <source>
        <dbReference type="ARBA" id="ARBA00023204"/>
    </source>
</evidence>